<protein>
    <submittedName>
        <fullName evidence="1">Uncharacterized protein</fullName>
    </submittedName>
</protein>
<dbReference type="OrthoDB" id="2452995at2"/>
<evidence type="ECO:0000313" key="2">
    <source>
        <dbReference type="Proteomes" id="UP000248646"/>
    </source>
</evidence>
<reference evidence="1 2" key="1">
    <citation type="submission" date="2018-06" db="EMBL/GenBank/DDBJ databases">
        <title>Genomic Encyclopedia of Type Strains, Phase IV (KMG-IV): sequencing the most valuable type-strain genomes for metagenomic binning, comparative biology and taxonomic classification.</title>
        <authorList>
            <person name="Goeker M."/>
        </authorList>
    </citation>
    <scope>NUCLEOTIDE SEQUENCE [LARGE SCALE GENOMIC DNA]</scope>
    <source>
        <strain evidence="1 2">DSM 5</strain>
    </source>
</reference>
<dbReference type="Proteomes" id="UP000248646">
    <property type="component" value="Unassembled WGS sequence"/>
</dbReference>
<dbReference type="AlphaFoldDB" id="A0A2W7MW23"/>
<name>A0A2W7MW23_9BACI</name>
<gene>
    <name evidence="1" type="ORF">C7437_1204</name>
</gene>
<keyword evidence="2" id="KW-1185">Reference proteome</keyword>
<accession>A0A2W7MW23</accession>
<comment type="caution">
    <text evidence="1">The sequence shown here is derived from an EMBL/GenBank/DDBJ whole genome shotgun (WGS) entry which is preliminary data.</text>
</comment>
<evidence type="ECO:0000313" key="1">
    <source>
        <dbReference type="EMBL" id="PZX01226.1"/>
    </source>
</evidence>
<dbReference type="RefSeq" id="WP_111441083.1">
    <property type="nucleotide sequence ID" value="NZ_QKZI01000020.1"/>
</dbReference>
<dbReference type="EMBL" id="QKZI01000020">
    <property type="protein sequence ID" value="PZX01226.1"/>
    <property type="molecule type" value="Genomic_DNA"/>
</dbReference>
<proteinExistence type="predicted"/>
<organism evidence="1 2">
    <name type="scientific">Psychrobacillus insolitus</name>
    <dbReference type="NCBI Taxonomy" id="1461"/>
    <lineage>
        <taxon>Bacteria</taxon>
        <taxon>Bacillati</taxon>
        <taxon>Bacillota</taxon>
        <taxon>Bacilli</taxon>
        <taxon>Bacillales</taxon>
        <taxon>Bacillaceae</taxon>
        <taxon>Psychrobacillus</taxon>
    </lineage>
</organism>
<sequence>MKKWIGISIVLLVVVLYFLWPKASLDGPIVVSAQIDELAKTITISYITTKNDKTYLMEVAVDEKEFYPIRTDGNWDGETETTGVLVTQNGYELREDVIKLTEEELTYFDKYTGGALPVDISYENYAPVETILIVLRADETAEGVVEEDRLRYTFTAPDAMSISSIGHYDSVAFLSYSQNGIEPKILFKMEQGDTIDLFFSNPYKMGTRDSLLLEIETIEGKQYMRHLEVTAQLPDGYLKQIAEEHQ</sequence>